<feature type="compositionally biased region" description="Basic and acidic residues" evidence="1">
    <location>
        <begin position="69"/>
        <end position="78"/>
    </location>
</feature>
<evidence type="ECO:0008006" key="4">
    <source>
        <dbReference type="Google" id="ProtNLM"/>
    </source>
</evidence>
<sequence length="78" mass="8606">MKKFISWVSTIVVFITVVSCREAEELTTTADEMQNQSIATKIKKDSVGIKSVTLPPNEATLSDGPEGDPPPKKDEIKW</sequence>
<dbReference type="RefSeq" id="WP_100376421.1">
    <property type="nucleotide sequence ID" value="NZ_PGFD01000001.1"/>
</dbReference>
<feature type="region of interest" description="Disordered" evidence="1">
    <location>
        <begin position="53"/>
        <end position="78"/>
    </location>
</feature>
<organism evidence="2 3">
    <name type="scientific">Chryseobacterium geocarposphaerae</name>
    <dbReference type="NCBI Taxonomy" id="1416776"/>
    <lineage>
        <taxon>Bacteria</taxon>
        <taxon>Pseudomonadati</taxon>
        <taxon>Bacteroidota</taxon>
        <taxon>Flavobacteriia</taxon>
        <taxon>Flavobacteriales</taxon>
        <taxon>Weeksellaceae</taxon>
        <taxon>Chryseobacterium group</taxon>
        <taxon>Chryseobacterium</taxon>
    </lineage>
</organism>
<dbReference type="OrthoDB" id="9945100at2"/>
<dbReference type="EMBL" id="PGFD01000001">
    <property type="protein sequence ID" value="PJJ67732.1"/>
    <property type="molecule type" value="Genomic_DNA"/>
</dbReference>
<dbReference type="AlphaFoldDB" id="A0A2M9CAD7"/>
<dbReference type="Proteomes" id="UP000228740">
    <property type="component" value="Unassembled WGS sequence"/>
</dbReference>
<gene>
    <name evidence="2" type="ORF">CLV73_1751</name>
</gene>
<dbReference type="PROSITE" id="PS51257">
    <property type="entry name" value="PROKAR_LIPOPROTEIN"/>
    <property type="match status" value="1"/>
</dbReference>
<evidence type="ECO:0000256" key="1">
    <source>
        <dbReference type="SAM" id="MobiDB-lite"/>
    </source>
</evidence>
<proteinExistence type="predicted"/>
<reference evidence="2 3" key="1">
    <citation type="submission" date="2017-11" db="EMBL/GenBank/DDBJ databases">
        <title>Genomic Encyclopedia of Archaeal and Bacterial Type Strains, Phase II (KMG-II): From Individual Species to Whole Genera.</title>
        <authorList>
            <person name="Goeker M."/>
        </authorList>
    </citation>
    <scope>NUCLEOTIDE SEQUENCE [LARGE SCALE GENOMIC DNA]</scope>
    <source>
        <strain evidence="2 3">DSM 27617</strain>
    </source>
</reference>
<protein>
    <recommendedName>
        <fullName evidence="4">Lipoprotein</fullName>
    </recommendedName>
</protein>
<name>A0A2M9CAD7_9FLAO</name>
<keyword evidence="3" id="KW-1185">Reference proteome</keyword>
<evidence type="ECO:0000313" key="2">
    <source>
        <dbReference type="EMBL" id="PJJ67732.1"/>
    </source>
</evidence>
<comment type="caution">
    <text evidence="2">The sequence shown here is derived from an EMBL/GenBank/DDBJ whole genome shotgun (WGS) entry which is preliminary data.</text>
</comment>
<evidence type="ECO:0000313" key="3">
    <source>
        <dbReference type="Proteomes" id="UP000228740"/>
    </source>
</evidence>
<accession>A0A2M9CAD7</accession>